<keyword evidence="1" id="KW-1133">Transmembrane helix</keyword>
<gene>
    <name evidence="2" type="ORF">FWK35_00006720</name>
</gene>
<accession>A0A6G0ZJY3</accession>
<evidence type="ECO:0008006" key="4">
    <source>
        <dbReference type="Google" id="ProtNLM"/>
    </source>
</evidence>
<keyword evidence="3" id="KW-1185">Reference proteome</keyword>
<evidence type="ECO:0000313" key="2">
    <source>
        <dbReference type="EMBL" id="KAF0771602.1"/>
    </source>
</evidence>
<sequence length="194" mass="22182">MFEFECKFDTIMAASNNTDTTTETIEVITQRAITQSNPIFLQTTAAQVIAGLFVWTAVFVTCQQNSINQTFKDNSLLVINHMIELILKRSLMLGNIAIDYILISSNVSNVVMIQGFGTNCQGELWLHPNVFSIYFLCVILKLRHITLYYIVLGKKTKSTVIATKLVTNRIIEIKEDKYNKYEVIFKIYKILSYS</sequence>
<feature type="transmembrane region" description="Helical" evidence="1">
    <location>
        <begin position="131"/>
        <end position="151"/>
    </location>
</feature>
<evidence type="ECO:0000313" key="3">
    <source>
        <dbReference type="Proteomes" id="UP000478052"/>
    </source>
</evidence>
<feature type="transmembrane region" description="Helical" evidence="1">
    <location>
        <begin position="39"/>
        <end position="62"/>
    </location>
</feature>
<feature type="transmembrane region" description="Helical" evidence="1">
    <location>
        <begin position="91"/>
        <end position="111"/>
    </location>
</feature>
<name>A0A6G0ZJY3_APHCR</name>
<keyword evidence="1" id="KW-0472">Membrane</keyword>
<organism evidence="2 3">
    <name type="scientific">Aphis craccivora</name>
    <name type="common">Cowpea aphid</name>
    <dbReference type="NCBI Taxonomy" id="307492"/>
    <lineage>
        <taxon>Eukaryota</taxon>
        <taxon>Metazoa</taxon>
        <taxon>Ecdysozoa</taxon>
        <taxon>Arthropoda</taxon>
        <taxon>Hexapoda</taxon>
        <taxon>Insecta</taxon>
        <taxon>Pterygota</taxon>
        <taxon>Neoptera</taxon>
        <taxon>Paraneoptera</taxon>
        <taxon>Hemiptera</taxon>
        <taxon>Sternorrhyncha</taxon>
        <taxon>Aphidomorpha</taxon>
        <taxon>Aphidoidea</taxon>
        <taxon>Aphididae</taxon>
        <taxon>Aphidini</taxon>
        <taxon>Aphis</taxon>
        <taxon>Aphis</taxon>
    </lineage>
</organism>
<comment type="caution">
    <text evidence="2">The sequence shown here is derived from an EMBL/GenBank/DDBJ whole genome shotgun (WGS) entry which is preliminary data.</text>
</comment>
<keyword evidence="1" id="KW-0812">Transmembrane</keyword>
<dbReference type="OrthoDB" id="8196248at2759"/>
<proteinExistence type="predicted"/>
<reference evidence="2 3" key="1">
    <citation type="submission" date="2019-08" db="EMBL/GenBank/DDBJ databases">
        <title>Whole genome of Aphis craccivora.</title>
        <authorList>
            <person name="Voronova N.V."/>
            <person name="Shulinski R.S."/>
            <person name="Bandarenka Y.V."/>
            <person name="Zhorov D.G."/>
            <person name="Warner D."/>
        </authorList>
    </citation>
    <scope>NUCLEOTIDE SEQUENCE [LARGE SCALE GENOMIC DNA]</scope>
    <source>
        <strain evidence="2">180601</strain>
        <tissue evidence="2">Whole Body</tissue>
    </source>
</reference>
<protein>
    <recommendedName>
        <fullName evidence="4">Transmembrane protein</fullName>
    </recommendedName>
</protein>
<dbReference type="Proteomes" id="UP000478052">
    <property type="component" value="Unassembled WGS sequence"/>
</dbReference>
<evidence type="ECO:0000256" key="1">
    <source>
        <dbReference type="SAM" id="Phobius"/>
    </source>
</evidence>
<dbReference type="EMBL" id="VUJU01000275">
    <property type="protein sequence ID" value="KAF0771602.1"/>
    <property type="molecule type" value="Genomic_DNA"/>
</dbReference>
<dbReference type="AlphaFoldDB" id="A0A6G0ZJY3"/>